<dbReference type="Proteomes" id="UP000790709">
    <property type="component" value="Unassembled WGS sequence"/>
</dbReference>
<evidence type="ECO:0000313" key="1">
    <source>
        <dbReference type="EMBL" id="KAH7918014.1"/>
    </source>
</evidence>
<reference evidence="1" key="1">
    <citation type="journal article" date="2021" name="New Phytol.">
        <title>Evolutionary innovations through gain and loss of genes in the ectomycorrhizal Boletales.</title>
        <authorList>
            <person name="Wu G."/>
            <person name="Miyauchi S."/>
            <person name="Morin E."/>
            <person name="Kuo A."/>
            <person name="Drula E."/>
            <person name="Varga T."/>
            <person name="Kohler A."/>
            <person name="Feng B."/>
            <person name="Cao Y."/>
            <person name="Lipzen A."/>
            <person name="Daum C."/>
            <person name="Hundley H."/>
            <person name="Pangilinan J."/>
            <person name="Johnson J."/>
            <person name="Barry K."/>
            <person name="LaButti K."/>
            <person name="Ng V."/>
            <person name="Ahrendt S."/>
            <person name="Min B."/>
            <person name="Choi I.G."/>
            <person name="Park H."/>
            <person name="Plett J.M."/>
            <person name="Magnuson J."/>
            <person name="Spatafora J.W."/>
            <person name="Nagy L.G."/>
            <person name="Henrissat B."/>
            <person name="Grigoriev I.V."/>
            <person name="Yang Z.L."/>
            <person name="Xu J."/>
            <person name="Martin F.M."/>
        </authorList>
    </citation>
    <scope>NUCLEOTIDE SEQUENCE</scope>
    <source>
        <strain evidence="1">KUC20120723A-06</strain>
    </source>
</reference>
<organism evidence="1 2">
    <name type="scientific">Leucogyrophana mollusca</name>
    <dbReference type="NCBI Taxonomy" id="85980"/>
    <lineage>
        <taxon>Eukaryota</taxon>
        <taxon>Fungi</taxon>
        <taxon>Dikarya</taxon>
        <taxon>Basidiomycota</taxon>
        <taxon>Agaricomycotina</taxon>
        <taxon>Agaricomycetes</taxon>
        <taxon>Agaricomycetidae</taxon>
        <taxon>Boletales</taxon>
        <taxon>Boletales incertae sedis</taxon>
        <taxon>Leucogyrophana</taxon>
    </lineage>
</organism>
<sequence length="169" mass="17728">MAHSSAAPPVFLHSVDGYTVVAEKVQATATVEDACDDVVNVVKVEDSKLPIAAVAAVQDSGAPSARAGGKICIPECCAVVHLLQLLDNGSILETLVERVIFEVLAREYSGDGSIPPTSDDDNDSLVSADNAIPVVMHQKCLVARTLIIDKYMMPNAAQDNPSLINSQSG</sequence>
<evidence type="ECO:0000313" key="2">
    <source>
        <dbReference type="Proteomes" id="UP000790709"/>
    </source>
</evidence>
<accession>A0ACB8AXM9</accession>
<comment type="caution">
    <text evidence="1">The sequence shown here is derived from an EMBL/GenBank/DDBJ whole genome shotgun (WGS) entry which is preliminary data.</text>
</comment>
<keyword evidence="2" id="KW-1185">Reference proteome</keyword>
<proteinExistence type="predicted"/>
<name>A0ACB8AXM9_9AGAM</name>
<protein>
    <submittedName>
        <fullName evidence="1">Uncharacterized protein</fullName>
    </submittedName>
</protein>
<gene>
    <name evidence="1" type="ORF">BV22DRAFT_1200129</name>
</gene>
<dbReference type="EMBL" id="MU266875">
    <property type="protein sequence ID" value="KAH7918014.1"/>
    <property type="molecule type" value="Genomic_DNA"/>
</dbReference>